<proteinExistence type="predicted"/>
<protein>
    <submittedName>
        <fullName evidence="1">Uncharacterized protein</fullName>
    </submittedName>
</protein>
<keyword evidence="2" id="KW-1185">Reference proteome</keyword>
<evidence type="ECO:0000313" key="2">
    <source>
        <dbReference type="Proteomes" id="UP000073492"/>
    </source>
</evidence>
<reference evidence="1 2" key="1">
    <citation type="submission" date="2015-07" db="EMBL/GenBank/DDBJ databases">
        <title>Comparative genomics of the Sigatoka disease complex on banana suggests a link between parallel evolutionary changes in Pseudocercospora fijiensis and Pseudocercospora eumusae and increased virulence on the banana host.</title>
        <authorList>
            <person name="Chang T.-C."/>
            <person name="Salvucci A."/>
            <person name="Crous P.W."/>
            <person name="Stergiopoulos I."/>
        </authorList>
    </citation>
    <scope>NUCLEOTIDE SEQUENCE [LARGE SCALE GENOMIC DNA]</scope>
    <source>
        <strain evidence="1 2">CBS 116634</strain>
    </source>
</reference>
<evidence type="ECO:0000313" key="1">
    <source>
        <dbReference type="EMBL" id="KXT18208.1"/>
    </source>
</evidence>
<gene>
    <name evidence="1" type="ORF">AC579_2934</name>
</gene>
<accession>A0A139ITX5</accession>
<dbReference type="Proteomes" id="UP000073492">
    <property type="component" value="Unassembled WGS sequence"/>
</dbReference>
<dbReference type="EMBL" id="LFZO01000009">
    <property type="protein sequence ID" value="KXT18208.1"/>
    <property type="molecule type" value="Genomic_DNA"/>
</dbReference>
<organism evidence="1 2">
    <name type="scientific">Pseudocercospora musae</name>
    <dbReference type="NCBI Taxonomy" id="113226"/>
    <lineage>
        <taxon>Eukaryota</taxon>
        <taxon>Fungi</taxon>
        <taxon>Dikarya</taxon>
        <taxon>Ascomycota</taxon>
        <taxon>Pezizomycotina</taxon>
        <taxon>Dothideomycetes</taxon>
        <taxon>Dothideomycetidae</taxon>
        <taxon>Mycosphaerellales</taxon>
        <taxon>Mycosphaerellaceae</taxon>
        <taxon>Pseudocercospora</taxon>
    </lineage>
</organism>
<comment type="caution">
    <text evidence="1">The sequence shown here is derived from an EMBL/GenBank/DDBJ whole genome shotgun (WGS) entry which is preliminary data.</text>
</comment>
<name>A0A139ITX5_9PEZI</name>
<dbReference type="AlphaFoldDB" id="A0A139ITX5"/>
<dbReference type="OrthoDB" id="10613605at2759"/>
<sequence>MYPRACSRSVGSTTTIRSIPRALLGAIGTLVKPRTPSRSPASSNVSIKAQEAERTVRAAFKESKTIFEVVTGAIHFHVLEIRIENLLVERHRELFIIAASAGADLKQAEKKRADLAKAGMWFEFYGEEHEVLRQRSKA</sequence>